<feature type="signal peptide" evidence="1">
    <location>
        <begin position="1"/>
        <end position="19"/>
    </location>
</feature>
<evidence type="ECO:0000313" key="2">
    <source>
        <dbReference type="EnsemblMetazoa" id="MESCA002927-PA"/>
    </source>
</evidence>
<dbReference type="Proteomes" id="UP000015102">
    <property type="component" value="Unassembled WGS sequence"/>
</dbReference>
<protein>
    <recommendedName>
        <fullName evidence="4">ShKT domain-containing protein</fullName>
    </recommendedName>
</protein>
<accession>T1GHM0</accession>
<evidence type="ECO:0000256" key="1">
    <source>
        <dbReference type="SAM" id="SignalP"/>
    </source>
</evidence>
<name>T1GHM0_MEGSC</name>
<reference evidence="3" key="1">
    <citation type="submission" date="2013-02" db="EMBL/GenBank/DDBJ databases">
        <authorList>
            <person name="Hughes D."/>
        </authorList>
    </citation>
    <scope>NUCLEOTIDE SEQUENCE</scope>
    <source>
        <strain>Durham</strain>
        <strain evidence="3">NC isolate 2 -- Noor lab</strain>
    </source>
</reference>
<organism evidence="2 3">
    <name type="scientific">Megaselia scalaris</name>
    <name type="common">Humpbacked fly</name>
    <name type="synonym">Phora scalaris</name>
    <dbReference type="NCBI Taxonomy" id="36166"/>
    <lineage>
        <taxon>Eukaryota</taxon>
        <taxon>Metazoa</taxon>
        <taxon>Ecdysozoa</taxon>
        <taxon>Arthropoda</taxon>
        <taxon>Hexapoda</taxon>
        <taxon>Insecta</taxon>
        <taxon>Pterygota</taxon>
        <taxon>Neoptera</taxon>
        <taxon>Endopterygota</taxon>
        <taxon>Diptera</taxon>
        <taxon>Brachycera</taxon>
        <taxon>Muscomorpha</taxon>
        <taxon>Platypezoidea</taxon>
        <taxon>Phoridae</taxon>
        <taxon>Megaseliini</taxon>
        <taxon>Megaselia</taxon>
    </lineage>
</organism>
<dbReference type="AlphaFoldDB" id="T1GHM0"/>
<feature type="chain" id="PRO_5004576947" description="ShKT domain-containing protein" evidence="1">
    <location>
        <begin position="20"/>
        <end position="122"/>
    </location>
</feature>
<reference evidence="2" key="2">
    <citation type="submission" date="2015-06" db="UniProtKB">
        <authorList>
            <consortium name="EnsemblMetazoa"/>
        </authorList>
    </citation>
    <scope>IDENTIFICATION</scope>
</reference>
<dbReference type="EMBL" id="CAQQ02394055">
    <property type="status" value="NOT_ANNOTATED_CDS"/>
    <property type="molecule type" value="Genomic_DNA"/>
</dbReference>
<keyword evidence="1" id="KW-0732">Signal</keyword>
<dbReference type="EnsemblMetazoa" id="MESCA002927-RA">
    <property type="protein sequence ID" value="MESCA002927-PA"/>
    <property type="gene ID" value="MESCA002927"/>
</dbReference>
<sequence length="122" mass="13954">MSTIFYFTILLLFATPMFAKRSCKENCFIECDKHSLTCTIFKQSISLSKDCKNLGPKIFPNCKKKCNLTNEEYSRIMENLTSCSSVLMFLGALIKFATAVMNFELVFFLACDFPLDSRQLPI</sequence>
<keyword evidence="3" id="KW-1185">Reference proteome</keyword>
<dbReference type="HOGENOM" id="CLU_2029342_0_0_1"/>
<evidence type="ECO:0000313" key="3">
    <source>
        <dbReference type="Proteomes" id="UP000015102"/>
    </source>
</evidence>
<proteinExistence type="predicted"/>
<evidence type="ECO:0008006" key="4">
    <source>
        <dbReference type="Google" id="ProtNLM"/>
    </source>
</evidence>